<keyword evidence="5 13" id="KW-0349">Heme</keyword>
<evidence type="ECO:0000313" key="17">
    <source>
        <dbReference type="Proteomes" id="UP001567538"/>
    </source>
</evidence>
<evidence type="ECO:0000256" key="11">
    <source>
        <dbReference type="ARBA" id="ARBA00023033"/>
    </source>
</evidence>
<sequence>MPNYNEYLSALILIAALAFLSRLILTWSRPQRKLPPGPKPWPIIGNLHLLDSSPHRSLHSLSQKHGELMLIKLGTSPVLVASSPEMARQFLKVHDANFATRPALAAGKHTAYNYSDMTWAPYGPYWRQARKIFLSEVFHPNRLEFFKPVRDEEGRAFLSRLHALSGKPVLLREHLSRFTLSNISRMVVSGKYFSDKGGSVFELGELQGMLDEWFLLNGVINVGDWIPWLGFLDLQGYVKRMKELCKKLDRFNEFMIEDHQARRAAAGEKFTPKDVVDVLLVMAEKPNLEVKLTRDSVKAFLQDFLTGGTDTSAKTIEWAIHEVMRHPRVAEKAKEELDRVIGRERWVDENDCSRLPYIDAIITETWRLHPLSPLLPPHCAIEDCTVAGYDVPKGTPVIINTWSIGRDPSSWDAPEEFLPERFVGEDVDITGSNFALLPFSSGRRRCPGYKLGRKLVRTTLANLLHGFDLRLVEGMRVQDVCVEELYGLTVHPKESLQLIMEPRLPSHLY</sequence>
<comment type="subcellular location">
    <subcellularLocation>
        <location evidence="2">Membrane</location>
        <topology evidence="2">Single-pass membrane protein</topology>
    </subcellularLocation>
</comment>
<dbReference type="PRINTS" id="PR00385">
    <property type="entry name" value="P450"/>
</dbReference>
<keyword evidence="12 15" id="KW-0472">Membrane</keyword>
<dbReference type="InterPro" id="IPR001128">
    <property type="entry name" value="Cyt_P450"/>
</dbReference>
<dbReference type="AlphaFoldDB" id="A0ABD1GF90"/>
<comment type="caution">
    <text evidence="16">The sequence shown here is derived from an EMBL/GenBank/DDBJ whole genome shotgun (WGS) entry which is preliminary data.</text>
</comment>
<dbReference type="PROSITE" id="PS00086">
    <property type="entry name" value="CYTOCHROME_P450"/>
    <property type="match status" value="1"/>
</dbReference>
<evidence type="ECO:0000256" key="15">
    <source>
        <dbReference type="SAM" id="Phobius"/>
    </source>
</evidence>
<dbReference type="InterPro" id="IPR002401">
    <property type="entry name" value="Cyt_P450_E_grp-I"/>
</dbReference>
<dbReference type="PANTHER" id="PTHR47944">
    <property type="entry name" value="CYTOCHROME P450 98A9"/>
    <property type="match status" value="1"/>
</dbReference>
<evidence type="ECO:0000256" key="6">
    <source>
        <dbReference type="ARBA" id="ARBA00022692"/>
    </source>
</evidence>
<comment type="pathway">
    <text evidence="3">Alkaloid biosynthesis.</text>
</comment>
<dbReference type="InterPro" id="IPR036396">
    <property type="entry name" value="Cyt_P450_sf"/>
</dbReference>
<dbReference type="CDD" id="cd20618">
    <property type="entry name" value="CYP71_clan"/>
    <property type="match status" value="1"/>
</dbReference>
<organism evidence="16 17">
    <name type="scientific">Salvia divinorum</name>
    <name type="common">Maria pastora</name>
    <name type="synonym">Diviner's sage</name>
    <dbReference type="NCBI Taxonomy" id="28513"/>
    <lineage>
        <taxon>Eukaryota</taxon>
        <taxon>Viridiplantae</taxon>
        <taxon>Streptophyta</taxon>
        <taxon>Embryophyta</taxon>
        <taxon>Tracheophyta</taxon>
        <taxon>Spermatophyta</taxon>
        <taxon>Magnoliopsida</taxon>
        <taxon>eudicotyledons</taxon>
        <taxon>Gunneridae</taxon>
        <taxon>Pentapetalae</taxon>
        <taxon>asterids</taxon>
        <taxon>lamiids</taxon>
        <taxon>Lamiales</taxon>
        <taxon>Lamiaceae</taxon>
        <taxon>Nepetoideae</taxon>
        <taxon>Mentheae</taxon>
        <taxon>Salviinae</taxon>
        <taxon>Salvia</taxon>
        <taxon>Salvia subgen. Calosphace</taxon>
    </lineage>
</organism>
<comment type="cofactor">
    <cofactor evidence="1 13">
        <name>heme</name>
        <dbReference type="ChEBI" id="CHEBI:30413"/>
    </cofactor>
</comment>
<dbReference type="EMBL" id="JBEAFC010000008">
    <property type="protein sequence ID" value="KAL1542781.1"/>
    <property type="molecule type" value="Genomic_DNA"/>
</dbReference>
<evidence type="ECO:0000256" key="13">
    <source>
        <dbReference type="PIRSR" id="PIRSR602401-1"/>
    </source>
</evidence>
<dbReference type="GO" id="GO:0016114">
    <property type="term" value="P:terpenoid biosynthetic process"/>
    <property type="evidence" value="ECO:0007669"/>
    <property type="project" value="UniProtKB-ARBA"/>
</dbReference>
<keyword evidence="10 13" id="KW-0408">Iron</keyword>
<dbReference type="SUPFAM" id="SSF48264">
    <property type="entry name" value="Cytochrome P450"/>
    <property type="match status" value="1"/>
</dbReference>
<keyword evidence="9 14" id="KW-0560">Oxidoreductase</keyword>
<evidence type="ECO:0000256" key="3">
    <source>
        <dbReference type="ARBA" id="ARBA00004913"/>
    </source>
</evidence>
<feature type="transmembrane region" description="Helical" evidence="15">
    <location>
        <begin position="6"/>
        <end position="25"/>
    </location>
</feature>
<dbReference type="InterPro" id="IPR017972">
    <property type="entry name" value="Cyt_P450_CS"/>
</dbReference>
<dbReference type="PRINTS" id="PR00463">
    <property type="entry name" value="EP450I"/>
</dbReference>
<dbReference type="Gene3D" id="1.10.630.10">
    <property type="entry name" value="Cytochrome P450"/>
    <property type="match status" value="1"/>
</dbReference>
<keyword evidence="8 15" id="KW-1133">Transmembrane helix</keyword>
<evidence type="ECO:0000256" key="1">
    <source>
        <dbReference type="ARBA" id="ARBA00001971"/>
    </source>
</evidence>
<gene>
    <name evidence="16" type="ORF">AAHA92_19825</name>
</gene>
<dbReference type="GO" id="GO:0046872">
    <property type="term" value="F:metal ion binding"/>
    <property type="evidence" value="ECO:0007669"/>
    <property type="project" value="UniProtKB-KW"/>
</dbReference>
<evidence type="ECO:0000256" key="12">
    <source>
        <dbReference type="ARBA" id="ARBA00023136"/>
    </source>
</evidence>
<keyword evidence="17" id="KW-1185">Reference proteome</keyword>
<keyword evidence="7 13" id="KW-0479">Metal-binding</keyword>
<dbReference type="Proteomes" id="UP001567538">
    <property type="component" value="Unassembled WGS sequence"/>
</dbReference>
<keyword evidence="6 15" id="KW-0812">Transmembrane</keyword>
<name>A0ABD1GF90_SALDI</name>
<accession>A0ABD1GF90</accession>
<evidence type="ECO:0000256" key="7">
    <source>
        <dbReference type="ARBA" id="ARBA00022723"/>
    </source>
</evidence>
<evidence type="ECO:0000256" key="10">
    <source>
        <dbReference type="ARBA" id="ARBA00023004"/>
    </source>
</evidence>
<feature type="binding site" description="axial binding residue" evidence="13">
    <location>
        <position position="446"/>
    </location>
    <ligand>
        <name>heme</name>
        <dbReference type="ChEBI" id="CHEBI:30413"/>
    </ligand>
    <ligandPart>
        <name>Fe</name>
        <dbReference type="ChEBI" id="CHEBI:18248"/>
    </ligandPart>
</feature>
<evidence type="ECO:0000313" key="16">
    <source>
        <dbReference type="EMBL" id="KAL1542781.1"/>
    </source>
</evidence>
<dbReference type="GO" id="GO:0016020">
    <property type="term" value="C:membrane"/>
    <property type="evidence" value="ECO:0007669"/>
    <property type="project" value="UniProtKB-SubCell"/>
</dbReference>
<evidence type="ECO:0000256" key="5">
    <source>
        <dbReference type="ARBA" id="ARBA00022617"/>
    </source>
</evidence>
<evidence type="ECO:0000256" key="4">
    <source>
        <dbReference type="ARBA" id="ARBA00010617"/>
    </source>
</evidence>
<keyword evidence="11 14" id="KW-0503">Monooxygenase</keyword>
<proteinExistence type="inferred from homology"/>
<protein>
    <submittedName>
        <fullName evidence="16">Trimethyltridecatetraene synthase-like</fullName>
    </submittedName>
</protein>
<dbReference type="Pfam" id="PF00067">
    <property type="entry name" value="p450"/>
    <property type="match status" value="1"/>
</dbReference>
<comment type="similarity">
    <text evidence="4 14">Belongs to the cytochrome P450 family.</text>
</comment>
<evidence type="ECO:0000256" key="8">
    <source>
        <dbReference type="ARBA" id="ARBA00022989"/>
    </source>
</evidence>
<dbReference type="GO" id="GO:0016712">
    <property type="term" value="F:oxidoreductase activity, acting on paired donors, with incorporation or reduction of molecular oxygen, reduced flavin or flavoprotein as one donor, and incorporation of one atom of oxygen"/>
    <property type="evidence" value="ECO:0007669"/>
    <property type="project" value="UniProtKB-ARBA"/>
</dbReference>
<dbReference type="PANTHER" id="PTHR47944:SF5">
    <property type="entry name" value="CYTOCHROME P450 71A1-LIKE"/>
    <property type="match status" value="1"/>
</dbReference>
<dbReference type="FunFam" id="1.10.630.10:FF:000097">
    <property type="entry name" value="Cytochrome P-450 19"/>
    <property type="match status" value="1"/>
</dbReference>
<evidence type="ECO:0000256" key="2">
    <source>
        <dbReference type="ARBA" id="ARBA00004167"/>
    </source>
</evidence>
<reference evidence="16 17" key="1">
    <citation type="submission" date="2024-06" db="EMBL/GenBank/DDBJ databases">
        <title>A chromosome level genome sequence of Diviner's sage (Salvia divinorum).</title>
        <authorList>
            <person name="Ford S.A."/>
            <person name="Ro D.-K."/>
            <person name="Ness R.W."/>
            <person name="Phillips M.A."/>
        </authorList>
    </citation>
    <scope>NUCLEOTIDE SEQUENCE [LARGE SCALE GENOMIC DNA]</scope>
    <source>
        <strain evidence="16">SAF-2024a</strain>
        <tissue evidence="16">Leaf</tissue>
    </source>
</reference>
<evidence type="ECO:0000256" key="14">
    <source>
        <dbReference type="RuleBase" id="RU000461"/>
    </source>
</evidence>
<evidence type="ECO:0000256" key="9">
    <source>
        <dbReference type="ARBA" id="ARBA00023002"/>
    </source>
</evidence>